<gene>
    <name evidence="2" type="ORF">KUM34_025865</name>
</gene>
<proteinExistence type="predicted"/>
<dbReference type="InterPro" id="IPR032710">
    <property type="entry name" value="NTF2-like_dom_sf"/>
</dbReference>
<accession>A0AA46X0K8</accession>
<organism evidence="2 3">
    <name type="scientific">Rhodococcus rhodochrous</name>
    <dbReference type="NCBI Taxonomy" id="1829"/>
    <lineage>
        <taxon>Bacteria</taxon>
        <taxon>Bacillati</taxon>
        <taxon>Actinomycetota</taxon>
        <taxon>Actinomycetes</taxon>
        <taxon>Mycobacteriales</taxon>
        <taxon>Nocardiaceae</taxon>
        <taxon>Rhodococcus</taxon>
    </lineage>
</organism>
<evidence type="ECO:0000259" key="1">
    <source>
        <dbReference type="Pfam" id="PF12680"/>
    </source>
</evidence>
<dbReference type="Gene3D" id="3.10.450.50">
    <property type="match status" value="1"/>
</dbReference>
<geneLocation type="plasmid" evidence="2 3">
    <name>pGD02.2.1</name>
</geneLocation>
<sequence length="115" mass="12791">MTANCWMKNYYAAWDSADADEICAWFDDEVVIEDVPTGHVSVGAVEARAFVERALELTPGTTYEIVTTIADGDEFAAEWIMQPAGMRGTSIGTLRNGKVATNRDYWSPAREKQEH</sequence>
<name>A0AA46X0K8_RHORH</name>
<dbReference type="AlphaFoldDB" id="A0AA46X0K8"/>
<feature type="domain" description="SnoaL-like" evidence="1">
    <location>
        <begin position="9"/>
        <end position="100"/>
    </location>
</feature>
<evidence type="ECO:0000313" key="2">
    <source>
        <dbReference type="EMBL" id="UZF47853.1"/>
    </source>
</evidence>
<dbReference type="SUPFAM" id="SSF54427">
    <property type="entry name" value="NTF2-like"/>
    <property type="match status" value="1"/>
</dbReference>
<keyword evidence="2" id="KW-0614">Plasmid</keyword>
<reference evidence="2 3" key="1">
    <citation type="journal article" date="2021" name="Front. Microbiol.">
        <title>Bacterial Transformation of Aromatic Monomers in Softwood Black Liquor.</title>
        <authorList>
            <person name="Navas L.E."/>
            <person name="Dexter G."/>
            <person name="Liu J."/>
            <person name="Levy-Booth D."/>
            <person name="Cho M."/>
            <person name="Jang S.K."/>
            <person name="Mansfield S.D."/>
            <person name="Renneckar S."/>
            <person name="Mohn W.W."/>
            <person name="Eltis L.D."/>
        </authorList>
    </citation>
    <scope>NUCLEOTIDE SEQUENCE [LARGE SCALE GENOMIC DNA]</scope>
    <source>
        <strain evidence="2 3">GD02</strain>
    </source>
</reference>
<dbReference type="EMBL" id="CP083975">
    <property type="protein sequence ID" value="UZF47853.1"/>
    <property type="molecule type" value="Genomic_DNA"/>
</dbReference>
<dbReference type="InterPro" id="IPR037401">
    <property type="entry name" value="SnoaL-like"/>
</dbReference>
<protein>
    <submittedName>
        <fullName evidence="2">Nuclear transport factor 2 family protein</fullName>
    </submittedName>
</protein>
<dbReference type="RefSeq" id="WP_228524341.1">
    <property type="nucleotide sequence ID" value="NZ_CP083975.1"/>
</dbReference>
<dbReference type="Pfam" id="PF12680">
    <property type="entry name" value="SnoaL_2"/>
    <property type="match status" value="1"/>
</dbReference>
<dbReference type="Proteomes" id="UP001162740">
    <property type="component" value="Plasmid pGD02.2.1"/>
</dbReference>
<evidence type="ECO:0000313" key="3">
    <source>
        <dbReference type="Proteomes" id="UP001162740"/>
    </source>
</evidence>